<evidence type="ECO:0000256" key="4">
    <source>
        <dbReference type="ARBA" id="ARBA00023002"/>
    </source>
</evidence>
<evidence type="ECO:0000256" key="1">
    <source>
        <dbReference type="ARBA" id="ARBA00001974"/>
    </source>
</evidence>
<keyword evidence="4" id="KW-0560">Oxidoreductase</keyword>
<evidence type="ECO:0000256" key="2">
    <source>
        <dbReference type="ARBA" id="ARBA00022630"/>
    </source>
</evidence>
<keyword evidence="2" id="KW-0285">Flavoprotein</keyword>
<dbReference type="PRINTS" id="PR00420">
    <property type="entry name" value="RNGMNOXGNASE"/>
</dbReference>
<dbReference type="EMBL" id="ML991817">
    <property type="protein sequence ID" value="KAF2232281.1"/>
    <property type="molecule type" value="Genomic_DNA"/>
</dbReference>
<evidence type="ECO:0000313" key="7">
    <source>
        <dbReference type="Proteomes" id="UP000800092"/>
    </source>
</evidence>
<evidence type="ECO:0000256" key="3">
    <source>
        <dbReference type="ARBA" id="ARBA00022827"/>
    </source>
</evidence>
<dbReference type="PANTHER" id="PTHR47178">
    <property type="entry name" value="MONOOXYGENASE, FAD-BINDING"/>
    <property type="match status" value="1"/>
</dbReference>
<name>A0A6A6H348_VIRVR</name>
<evidence type="ECO:0000313" key="6">
    <source>
        <dbReference type="EMBL" id="KAF2232281.1"/>
    </source>
</evidence>
<reference evidence="6" key="1">
    <citation type="journal article" date="2020" name="Stud. Mycol.">
        <title>101 Dothideomycetes genomes: a test case for predicting lifestyles and emergence of pathogens.</title>
        <authorList>
            <person name="Haridas S."/>
            <person name="Albert R."/>
            <person name="Binder M."/>
            <person name="Bloem J."/>
            <person name="Labutti K."/>
            <person name="Salamov A."/>
            <person name="Andreopoulos B."/>
            <person name="Baker S."/>
            <person name="Barry K."/>
            <person name="Bills G."/>
            <person name="Bluhm B."/>
            <person name="Cannon C."/>
            <person name="Castanera R."/>
            <person name="Culley D."/>
            <person name="Daum C."/>
            <person name="Ezra D."/>
            <person name="Gonzalez J."/>
            <person name="Henrissat B."/>
            <person name="Kuo A."/>
            <person name="Liang C."/>
            <person name="Lipzen A."/>
            <person name="Lutzoni F."/>
            <person name="Magnuson J."/>
            <person name="Mondo S."/>
            <person name="Nolan M."/>
            <person name="Ohm R."/>
            <person name="Pangilinan J."/>
            <person name="Park H.-J."/>
            <person name="Ramirez L."/>
            <person name="Alfaro M."/>
            <person name="Sun H."/>
            <person name="Tritt A."/>
            <person name="Yoshinaga Y."/>
            <person name="Zwiers L.-H."/>
            <person name="Turgeon B."/>
            <person name="Goodwin S."/>
            <person name="Spatafora J."/>
            <person name="Crous P."/>
            <person name="Grigoriev I."/>
        </authorList>
    </citation>
    <scope>NUCLEOTIDE SEQUENCE</scope>
    <source>
        <strain evidence="6">Tuck. ex Michener</strain>
    </source>
</reference>
<accession>A0A6A6H348</accession>
<keyword evidence="3" id="KW-0274">FAD</keyword>
<dbReference type="GO" id="GO:0004497">
    <property type="term" value="F:monooxygenase activity"/>
    <property type="evidence" value="ECO:0007669"/>
    <property type="project" value="UniProtKB-KW"/>
</dbReference>
<dbReference type="Proteomes" id="UP000800092">
    <property type="component" value="Unassembled WGS sequence"/>
</dbReference>
<dbReference type="PANTHER" id="PTHR47178:SF5">
    <property type="entry name" value="FAD-BINDING DOMAIN-CONTAINING PROTEIN"/>
    <property type="match status" value="1"/>
</dbReference>
<dbReference type="Gene3D" id="3.50.50.60">
    <property type="entry name" value="FAD/NAD(P)-binding domain"/>
    <property type="match status" value="1"/>
</dbReference>
<keyword evidence="5" id="KW-0503">Monooxygenase</keyword>
<dbReference type="AlphaFoldDB" id="A0A6A6H348"/>
<dbReference type="OrthoDB" id="47494at2759"/>
<proteinExistence type="predicted"/>
<comment type="cofactor">
    <cofactor evidence="1">
        <name>FAD</name>
        <dbReference type="ChEBI" id="CHEBI:57692"/>
    </cofactor>
</comment>
<dbReference type="SUPFAM" id="SSF51905">
    <property type="entry name" value="FAD/NAD(P)-binding domain"/>
    <property type="match status" value="1"/>
</dbReference>
<dbReference type="InterPro" id="IPR036188">
    <property type="entry name" value="FAD/NAD-bd_sf"/>
</dbReference>
<gene>
    <name evidence="6" type="ORF">EV356DRAFT_505463</name>
</gene>
<evidence type="ECO:0000256" key="5">
    <source>
        <dbReference type="ARBA" id="ARBA00023033"/>
    </source>
</evidence>
<keyword evidence="7" id="KW-1185">Reference proteome</keyword>
<sequence length="395" mass="44844">MHNVAPDRPVLIIGAGISGLALAQGLRLRAIPFRIFERYPKTRLSQGHRFRVSNNGVAALKSILPPDVRELFRLTGAYSAPFQPRYVDARELSFGERIRVENPDSMPIDRTWLRLLMMQGIEESIEYDRELSSYEVDSNTNMIKATFRDGFSVNGTMLVGADGIRSQVRKQFQPQRRLLDLERWITWGRTLLEDDLREKLPRDLLTWFMAIDTHANTQAVIEPIVWLEDTALKSEGRLPYFQDYLYWAVATESSPCDPNTSTGRKEFLEKTAKSWDPNLRLIFSKASHELSACAPIMSSKPDIEMGSATRNVMVTTVGDAAHSMSPMGGAGGEIALQGVADLLNTLNHYGVNVEAIRNYENAMELRVKPKLERSFANGRKFWKGKEWDKYEETLI</sequence>
<protein>
    <submittedName>
        <fullName evidence="6">FAD/NAD(P)-binding domain-containing protein</fullName>
    </submittedName>
</protein>
<organism evidence="6 7">
    <name type="scientific">Viridothelium virens</name>
    <name type="common">Speckled blister lichen</name>
    <name type="synonym">Trypethelium virens</name>
    <dbReference type="NCBI Taxonomy" id="1048519"/>
    <lineage>
        <taxon>Eukaryota</taxon>
        <taxon>Fungi</taxon>
        <taxon>Dikarya</taxon>
        <taxon>Ascomycota</taxon>
        <taxon>Pezizomycotina</taxon>
        <taxon>Dothideomycetes</taxon>
        <taxon>Dothideomycetes incertae sedis</taxon>
        <taxon>Trypetheliales</taxon>
        <taxon>Trypetheliaceae</taxon>
        <taxon>Viridothelium</taxon>
    </lineage>
</organism>